<reference evidence="9" key="2">
    <citation type="submission" date="2020-07" db="EMBL/GenBank/DDBJ databases">
        <authorList>
            <person name="Vera ALvarez R."/>
            <person name="Arias-Moreno D.M."/>
            <person name="Jimenez-Jacinto V."/>
            <person name="Jimenez-Bremont J.F."/>
            <person name="Swaminathan K."/>
            <person name="Moose S.P."/>
            <person name="Guerrero-Gonzalez M.L."/>
            <person name="Marino-Ramirez L."/>
            <person name="Landsman D."/>
            <person name="Rodriguez-Kessler M."/>
            <person name="Delgado-Sanchez P."/>
        </authorList>
    </citation>
    <scope>NUCLEOTIDE SEQUENCE</scope>
    <source>
        <tissue evidence="9">Cladode</tissue>
    </source>
</reference>
<dbReference type="Pfam" id="PF14520">
    <property type="entry name" value="HHH_5"/>
    <property type="match status" value="1"/>
</dbReference>
<dbReference type="EMBL" id="GISG01065339">
    <property type="protein sequence ID" value="MBA4628273.1"/>
    <property type="molecule type" value="Transcribed_RNA"/>
</dbReference>
<dbReference type="SUPFAM" id="SSF47781">
    <property type="entry name" value="RuvA domain 2-like"/>
    <property type="match status" value="1"/>
</dbReference>
<dbReference type="Pfam" id="PF03834">
    <property type="entry name" value="Rad10"/>
    <property type="match status" value="1"/>
</dbReference>
<feature type="compositionally biased region" description="Low complexity" evidence="7">
    <location>
        <begin position="73"/>
        <end position="93"/>
    </location>
</feature>
<name>A0A7C8YX74_OPUST</name>
<feature type="region of interest" description="Disordered" evidence="7">
    <location>
        <begin position="70"/>
        <end position="111"/>
    </location>
</feature>
<proteinExistence type="inferred from homology"/>
<feature type="compositionally biased region" description="Polar residues" evidence="7">
    <location>
        <begin position="13"/>
        <end position="22"/>
    </location>
</feature>
<keyword evidence="3" id="KW-0227">DNA damage</keyword>
<evidence type="ECO:0000256" key="6">
    <source>
        <dbReference type="ARBA" id="ARBA00023242"/>
    </source>
</evidence>
<feature type="region of interest" description="Disordered" evidence="7">
    <location>
        <begin position="316"/>
        <end position="343"/>
    </location>
</feature>
<evidence type="ECO:0000256" key="7">
    <source>
        <dbReference type="SAM" id="MobiDB-lite"/>
    </source>
</evidence>
<protein>
    <recommendedName>
        <fullName evidence="8">ERCC1-like central domain-containing protein</fullName>
    </recommendedName>
</protein>
<dbReference type="GO" id="GO:0070914">
    <property type="term" value="P:UV-damage excision repair"/>
    <property type="evidence" value="ECO:0007669"/>
    <property type="project" value="TreeGrafter"/>
</dbReference>
<dbReference type="FunFam" id="1.10.150.20:FF:000017">
    <property type="entry name" value="DNA excision repair protein ERCC-1"/>
    <property type="match status" value="1"/>
</dbReference>
<feature type="compositionally biased region" description="Polar residues" evidence="7">
    <location>
        <begin position="265"/>
        <end position="276"/>
    </location>
</feature>
<feature type="region of interest" description="Disordered" evidence="7">
    <location>
        <begin position="1"/>
        <end position="25"/>
    </location>
</feature>
<dbReference type="Gene3D" id="3.40.50.10130">
    <property type="match status" value="1"/>
</dbReference>
<dbReference type="InterPro" id="IPR011335">
    <property type="entry name" value="Restrct_endonuc-II-like"/>
</dbReference>
<dbReference type="GO" id="GO:0006312">
    <property type="term" value="P:mitotic recombination"/>
    <property type="evidence" value="ECO:0007669"/>
    <property type="project" value="TreeGrafter"/>
</dbReference>
<dbReference type="InterPro" id="IPR010994">
    <property type="entry name" value="RuvA_2-like"/>
</dbReference>
<evidence type="ECO:0000256" key="1">
    <source>
        <dbReference type="ARBA" id="ARBA00004123"/>
    </source>
</evidence>
<evidence type="ECO:0000256" key="2">
    <source>
        <dbReference type="ARBA" id="ARBA00008283"/>
    </source>
</evidence>
<dbReference type="InterPro" id="IPR047260">
    <property type="entry name" value="ERCC1-like_central_dom"/>
</dbReference>
<comment type="similarity">
    <text evidence="2">Belongs to the ERCC1/RAD10/SWI10 family.</text>
</comment>
<dbReference type="PANTHER" id="PTHR12749:SF0">
    <property type="entry name" value="DNA EXCISION REPAIR PROTEIN ERCC-1"/>
    <property type="match status" value="1"/>
</dbReference>
<dbReference type="GO" id="GO:0000110">
    <property type="term" value="C:nucleotide-excision repair factor 1 complex"/>
    <property type="evidence" value="ECO:0007669"/>
    <property type="project" value="TreeGrafter"/>
</dbReference>
<evidence type="ECO:0000256" key="5">
    <source>
        <dbReference type="ARBA" id="ARBA00023204"/>
    </source>
</evidence>
<feature type="domain" description="ERCC1-like central" evidence="8">
    <location>
        <begin position="118"/>
        <end position="161"/>
    </location>
</feature>
<evidence type="ECO:0000256" key="4">
    <source>
        <dbReference type="ARBA" id="ARBA00023125"/>
    </source>
</evidence>
<keyword evidence="5" id="KW-0234">DNA repair</keyword>
<comment type="subcellular location">
    <subcellularLocation>
        <location evidence="1">Nucleus</location>
    </subcellularLocation>
</comment>
<accession>A0A7C8YX74</accession>
<reference evidence="9" key="1">
    <citation type="journal article" date="2013" name="J. Plant Res.">
        <title>Effect of fungi and light on seed germination of three Opuntia species from semiarid lands of central Mexico.</title>
        <authorList>
            <person name="Delgado-Sanchez P."/>
            <person name="Jimenez-Bremont J.F."/>
            <person name="Guerrero-Gonzalez Mde L."/>
            <person name="Flores J."/>
        </authorList>
    </citation>
    <scope>NUCLEOTIDE SEQUENCE</scope>
    <source>
        <tissue evidence="9">Cladode</tissue>
    </source>
</reference>
<dbReference type="Gene3D" id="1.10.150.20">
    <property type="entry name" value="5' to 3' exonuclease, C-terminal subdomain"/>
    <property type="match status" value="1"/>
</dbReference>
<dbReference type="CDD" id="cd22325">
    <property type="entry name" value="ERCC1_C-like"/>
    <property type="match status" value="1"/>
</dbReference>
<dbReference type="GO" id="GO:0006302">
    <property type="term" value="P:double-strand break repair"/>
    <property type="evidence" value="ECO:0007669"/>
    <property type="project" value="UniProtKB-ARBA"/>
</dbReference>
<dbReference type="GO" id="GO:0003697">
    <property type="term" value="F:single-stranded DNA binding"/>
    <property type="evidence" value="ECO:0007669"/>
    <property type="project" value="TreeGrafter"/>
</dbReference>
<keyword evidence="4" id="KW-0238">DNA-binding</keyword>
<evidence type="ECO:0000256" key="3">
    <source>
        <dbReference type="ARBA" id="ARBA00022763"/>
    </source>
</evidence>
<keyword evidence="6" id="KW-0539">Nucleus</keyword>
<dbReference type="SUPFAM" id="SSF52980">
    <property type="entry name" value="Restriction endonuclease-like"/>
    <property type="match status" value="1"/>
</dbReference>
<feature type="region of interest" description="Disordered" evidence="7">
    <location>
        <begin position="255"/>
        <end position="298"/>
    </location>
</feature>
<feature type="compositionally biased region" description="Basic and acidic residues" evidence="7">
    <location>
        <begin position="281"/>
        <end position="298"/>
    </location>
</feature>
<evidence type="ECO:0000259" key="8">
    <source>
        <dbReference type="Pfam" id="PF03834"/>
    </source>
</evidence>
<feature type="compositionally biased region" description="Low complexity" evidence="7">
    <location>
        <begin position="1"/>
        <end position="12"/>
    </location>
</feature>
<dbReference type="AlphaFoldDB" id="A0A7C8YX74"/>
<sequence>MEEETPPSSSSSKLGQNQTHKSSVVIEIPSYQEVLENNQSKSKPPSLFTPSETFSQAFASIKNSEFYIPPPTSSSTHSSNASSSLSSAVPSSSRETGGSFPTVAPSSSRTTVQRSNAILVSHRQKGNPLLKHIRNVRWNFADVIPDYVLGHSSCALYLSLEECGRYLETIKVYENKPADIIQGHMDADYLSRLNHALTAIRHVNKTDVVTLGSTFGSLSGIMDASMEDLARCPGIGERKVKRLYDTFHEPFKRVTPSRATVPDAPTQSDPGTSSLATEALTDEREIQDTSKRQKKEPEVIIKSALSEAFAKYSGKLGKKGARLQKGSGEASDVQPGLEPDTKT</sequence>
<dbReference type="PANTHER" id="PTHR12749">
    <property type="entry name" value="EXCISION REPAIR CROSS-COMPLEMENTING 1 ERCC1"/>
    <property type="match status" value="1"/>
</dbReference>
<organism evidence="9">
    <name type="scientific">Opuntia streptacantha</name>
    <name type="common">Prickly pear cactus</name>
    <name type="synonym">Opuntia cardona</name>
    <dbReference type="NCBI Taxonomy" id="393608"/>
    <lineage>
        <taxon>Eukaryota</taxon>
        <taxon>Viridiplantae</taxon>
        <taxon>Streptophyta</taxon>
        <taxon>Embryophyta</taxon>
        <taxon>Tracheophyta</taxon>
        <taxon>Spermatophyta</taxon>
        <taxon>Magnoliopsida</taxon>
        <taxon>eudicotyledons</taxon>
        <taxon>Gunneridae</taxon>
        <taxon>Pentapetalae</taxon>
        <taxon>Caryophyllales</taxon>
        <taxon>Cactineae</taxon>
        <taxon>Cactaceae</taxon>
        <taxon>Opuntioideae</taxon>
        <taxon>Opuntia</taxon>
    </lineage>
</organism>
<dbReference type="InterPro" id="IPR004579">
    <property type="entry name" value="ERCC1/RAD10/SWI10"/>
</dbReference>
<dbReference type="GO" id="GO:0003684">
    <property type="term" value="F:damaged DNA binding"/>
    <property type="evidence" value="ECO:0007669"/>
    <property type="project" value="InterPro"/>
</dbReference>
<dbReference type="GO" id="GO:0070522">
    <property type="term" value="C:ERCC4-ERCC1 complex"/>
    <property type="evidence" value="ECO:0007669"/>
    <property type="project" value="TreeGrafter"/>
</dbReference>
<evidence type="ECO:0000313" key="9">
    <source>
        <dbReference type="EMBL" id="MBA4628273.1"/>
    </source>
</evidence>